<dbReference type="HGNC" id="HGNC:4922">
    <property type="gene designation" value="HK1"/>
</dbReference>
<dbReference type="ChiTaRS" id="HK1">
    <property type="organism name" value="human"/>
</dbReference>
<dbReference type="Bgee" id="ENSG00000156515">
    <property type="expression patterns" value="Expressed in cerebellar vermis and 205 other cell types or tissues"/>
</dbReference>
<evidence type="ECO:0000313" key="1">
    <source>
        <dbReference type="Ensembl" id="ENSP00000496531.1"/>
    </source>
</evidence>
<dbReference type="Proteomes" id="UP000005640">
    <property type="component" value="Chromosome 10"/>
</dbReference>
<dbReference type="EMBL" id="AC016821">
    <property type="status" value="NOT_ANNOTATED_CDS"/>
    <property type="molecule type" value="Genomic_DNA"/>
</dbReference>
<sequence>MGQICQRESRQGLAMLPRLFLNPWRQVILLPQPPKVLGLQATAAEKPKLHLLAESEIDK</sequence>
<proteinExistence type="evidence at protein level"/>
<reference evidence="1" key="5">
    <citation type="submission" date="2025-09" db="UniProtKB">
        <authorList>
            <consortium name="Ensembl"/>
        </authorList>
    </citation>
    <scope>IDENTIFICATION</scope>
</reference>
<gene>
    <name evidence="1" type="primary">HK1</name>
</gene>
<name>A0A2R8Y7T9_HUMAN</name>
<dbReference type="OpenTargets" id="ENSG00000156515"/>
<reference evidence="1 2" key="1">
    <citation type="journal article" date="2001" name="Nature">
        <title>Initial sequencing and analysis of the human genome.</title>
        <authorList>
            <consortium name="International Human Genome Sequencing Consortium"/>
            <person name="Lander E.S."/>
            <person name="Linton L.M."/>
            <person name="Birren B."/>
            <person name="Nusbaum C."/>
            <person name="Zody M.C."/>
            <person name="Baldwin J."/>
            <person name="Devon K."/>
            <person name="Dewar K."/>
            <person name="Doyle M."/>
            <person name="FitzHugh W."/>
            <person name="Funke R."/>
            <person name="Gage D."/>
            <person name="Harris K."/>
            <person name="Heaford A."/>
            <person name="Howland J."/>
            <person name="Kann L."/>
            <person name="Lehoczky J."/>
            <person name="LeVine R."/>
            <person name="McEwan P."/>
            <person name="McKernan K."/>
            <person name="Meldrim J."/>
            <person name="Mesirov J.P."/>
            <person name="Miranda C."/>
            <person name="Morris W."/>
            <person name="Naylor J."/>
            <person name="Raymond C."/>
            <person name="Rosetti M."/>
            <person name="Santos R."/>
            <person name="Sheridan A."/>
            <person name="Sougnez C."/>
            <person name="Stange-Thomann N."/>
            <person name="Stojanovic N."/>
            <person name="Subramanian A."/>
            <person name="Wyman D."/>
            <person name="Rogers J."/>
            <person name="Sulston J."/>
            <person name="Ainscough R."/>
            <person name="Beck S."/>
            <person name="Bentley D."/>
            <person name="Burton J."/>
            <person name="Clee C."/>
            <person name="Carter N."/>
            <person name="Coulson A."/>
            <person name="Deadman R."/>
            <person name="Deloukas P."/>
            <person name="Dunham A."/>
            <person name="Dunham I."/>
            <person name="Durbin R."/>
            <person name="French L."/>
            <person name="Grafham D."/>
            <person name="Gregory S."/>
            <person name="Hubbard T."/>
            <person name="Humphray S."/>
            <person name="Hunt A."/>
            <person name="Jones M."/>
            <person name="Lloyd C."/>
            <person name="McMurray A."/>
            <person name="Matthews L."/>
            <person name="Mercer S."/>
            <person name="Milne S."/>
            <person name="Mullikin J.C."/>
            <person name="Mungall A."/>
            <person name="Plumb R."/>
            <person name="Ross M."/>
            <person name="Shownkeen R."/>
            <person name="Sims S."/>
            <person name="Waterston R.H."/>
            <person name="Wilson R.K."/>
            <person name="Hillier L.W."/>
            <person name="McPherson J.D."/>
            <person name="Marra M.A."/>
            <person name="Mardis E.R."/>
            <person name="Fulton L.A."/>
            <person name="Chinwalla A.T."/>
            <person name="Pepin K.H."/>
            <person name="Gish W.R."/>
            <person name="Chissoe S.L."/>
            <person name="Wendl M.C."/>
            <person name="Delehaunty K.D."/>
            <person name="Miner T.L."/>
            <person name="Delehaunty A."/>
            <person name="Kramer J.B."/>
            <person name="Cook L.L."/>
            <person name="Fulton R.S."/>
            <person name="Johnson D.L."/>
            <person name="Minx P.J."/>
            <person name="Clifton S.W."/>
            <person name="Hawkins T."/>
            <person name="Branscomb E."/>
            <person name="Predki P."/>
            <person name="Richardson P."/>
            <person name="Wenning S."/>
            <person name="Slezak T."/>
            <person name="Doggett N."/>
            <person name="Cheng J.F."/>
            <person name="Olsen A."/>
            <person name="Lucas S."/>
            <person name="Elkin C."/>
            <person name="Uberbacher E."/>
            <person name="Frazier M."/>
            <person name="Gibbs R.A."/>
            <person name="Muzny D.M."/>
            <person name="Scherer S.E."/>
            <person name="Bouck J.B."/>
            <person name="Sodergren E.J."/>
            <person name="Worley K.C."/>
            <person name="Rives C.M."/>
            <person name="Gorrell J.H."/>
            <person name="Metzker M.L."/>
            <person name="Naylor S.L."/>
            <person name="Kucherlapati R.S."/>
            <person name="Nelson D.L."/>
            <person name="Weinstock G.M."/>
            <person name="Sakaki Y."/>
            <person name="Fujiyama A."/>
            <person name="Hattori M."/>
            <person name="Yada T."/>
            <person name="Toyoda A."/>
            <person name="Itoh T."/>
            <person name="Kawagoe C."/>
            <person name="Watanabe H."/>
            <person name="Totoki Y."/>
            <person name="Taylor T."/>
            <person name="Weissenbach J."/>
            <person name="Heilig R."/>
            <person name="Saurin W."/>
            <person name="Artiguenave F."/>
            <person name="Brottier P."/>
            <person name="Bruls T."/>
            <person name="Pelletier E."/>
            <person name="Robert C."/>
            <person name="Wincker P."/>
            <person name="Smith D.R."/>
            <person name="Doucette-Stamm L."/>
            <person name="Rubenfield M."/>
            <person name="Weinstock K."/>
            <person name="Lee H.M."/>
            <person name="Dubois J."/>
            <person name="Rosenthal A."/>
            <person name="Platzer M."/>
            <person name="Nyakatura G."/>
            <person name="Taudien S."/>
            <person name="Rump A."/>
            <person name="Yang H."/>
            <person name="Yu J."/>
            <person name="Wang J."/>
            <person name="Huang G."/>
            <person name="Gu J."/>
            <person name="Hood L."/>
            <person name="Rowen L."/>
            <person name="Madan A."/>
            <person name="Qin S."/>
            <person name="Davis R.W."/>
            <person name="Federspiel N.A."/>
            <person name="Abola A.P."/>
            <person name="Proctor M.J."/>
            <person name="Myers R.M."/>
            <person name="Schmutz J."/>
            <person name="Dickson M."/>
            <person name="Grimwood J."/>
            <person name="Cox D.R."/>
            <person name="Olson M.V."/>
            <person name="Kaul R."/>
            <person name="Raymond C."/>
            <person name="Shimizu N."/>
            <person name="Kawasaki K."/>
            <person name="Minoshima S."/>
            <person name="Evans G.A."/>
            <person name="Athanasiou M."/>
            <person name="Schultz R."/>
            <person name="Roe B.A."/>
            <person name="Chen F."/>
            <person name="Pan H."/>
            <person name="Ramser J."/>
            <person name="Lehrach H."/>
            <person name="Reinhardt R."/>
            <person name="McCombie W.R."/>
            <person name="de la Bastide M."/>
            <person name="Dedhia N."/>
            <person name="Blocker H."/>
            <person name="Hornischer K."/>
            <person name="Nordsiek G."/>
            <person name="Agarwala R."/>
            <person name="Aravind L."/>
            <person name="Bailey J.A."/>
            <person name="Bateman A."/>
            <person name="Batzoglou S."/>
            <person name="Birney E."/>
            <person name="Bork P."/>
            <person name="Brown D.G."/>
            <person name="Burge C.B."/>
            <person name="Cerutti L."/>
            <person name="Chen H.C."/>
            <person name="Church D."/>
            <person name="Clamp M."/>
            <person name="Copley R.R."/>
            <person name="Doerks T."/>
            <person name="Eddy S.R."/>
            <person name="Eichler E.E."/>
            <person name="Furey T.S."/>
            <person name="Galagan J."/>
            <person name="Gilbert J.G."/>
            <person name="Harmon C."/>
            <person name="Hayashizaki Y."/>
            <person name="Haussler D."/>
            <person name="Hermjakob H."/>
            <person name="Hokamp K."/>
            <person name="Jang W."/>
            <person name="Johnson L.S."/>
            <person name="Jones T.A."/>
            <person name="Kasif S."/>
            <person name="Kaspryzk A."/>
            <person name="Kennedy S."/>
            <person name="Kent W.J."/>
            <person name="Kitts P."/>
            <person name="Koonin E.V."/>
            <person name="Korf I."/>
            <person name="Kulp D."/>
            <person name="Lancet D."/>
            <person name="Lowe T.M."/>
            <person name="McLysaght A."/>
            <person name="Mikkelsen T."/>
            <person name="Moran J.V."/>
            <person name="Mulder N."/>
            <person name="Pollara V.J."/>
            <person name="Ponting C.P."/>
            <person name="Schuler G."/>
            <person name="Schultz J."/>
            <person name="Slater G."/>
            <person name="Smit A.F."/>
            <person name="Stupka E."/>
            <person name="Szustakowski J."/>
            <person name="Thierry-Mieg D."/>
            <person name="Thierry-Mieg J."/>
            <person name="Wagner L."/>
            <person name="Wallis J."/>
            <person name="Wheeler R."/>
            <person name="Williams A."/>
            <person name="Wolf Y.I."/>
            <person name="Wolfe K.H."/>
            <person name="Yang S.P."/>
            <person name="Yeh R.F."/>
            <person name="Collins F."/>
            <person name="Guyer M.S."/>
            <person name="Peterson J."/>
            <person name="Felsenfeld A."/>
            <person name="Wetterstrand K.A."/>
            <person name="Patrinos A."/>
            <person name="Morgan M.J."/>
            <person name="de Jong P."/>
            <person name="Catanese J.J."/>
            <person name="Osoegawa K."/>
            <person name="Shizuya H."/>
            <person name="Choi S."/>
            <person name="Chen Y.J."/>
        </authorList>
    </citation>
    <scope>NUCLEOTIDE SEQUENCE [LARGE SCALE GENOMIC DNA]</scope>
</reference>
<dbReference type="EMBL" id="AL596223">
    <property type="status" value="NOT_ANNOTATED_CDS"/>
    <property type="molecule type" value="Genomic_DNA"/>
</dbReference>
<reference evidence="1" key="2">
    <citation type="journal article" date="2004" name="Nature">
        <title>The DNA sequence and comparative analysis of human chromosome 10.</title>
        <authorList>
            <person name="Deloukas P."/>
            <person name="Earthrowl M.E."/>
            <person name="Grafham D.V."/>
            <person name="Rubenfield M."/>
            <person name="French L."/>
            <person name="Steward C.A."/>
            <person name="Sims S.K."/>
            <person name="Jones M.C."/>
            <person name="Searle S."/>
            <person name="Scott C."/>
            <person name="Howe K."/>
            <person name="Hunt S.E."/>
            <person name="Andrews T.D."/>
            <person name="Gilbert J.G."/>
            <person name="Swarbreck D."/>
            <person name="Ashurst J.L."/>
            <person name="Taylor A."/>
            <person name="Battles J."/>
            <person name="Bird C.P."/>
            <person name="Ainscough R."/>
            <person name="Almeida J.P."/>
            <person name="Ashwell R.I."/>
            <person name="Ambrose K.D."/>
            <person name="Babbage A.K."/>
            <person name="Bagguley C.L."/>
            <person name="Bailey J."/>
            <person name="Banerjee R."/>
            <person name="Bates K."/>
            <person name="Beasley H."/>
            <person name="Bray-Allen S."/>
            <person name="Brown A.J."/>
            <person name="Brown J.Y."/>
            <person name="Burford D.C."/>
            <person name="Burrill W."/>
            <person name="Burton J."/>
            <person name="Cahill P."/>
            <person name="Camire D."/>
            <person name="Carter N.P."/>
            <person name="Chapman J.C."/>
            <person name="Clark S.Y."/>
            <person name="Clarke G."/>
            <person name="Clee C.M."/>
            <person name="Clegg S."/>
            <person name="Corby N."/>
            <person name="Coulson A."/>
            <person name="Dhami P."/>
            <person name="Dutta I."/>
            <person name="Dunn M."/>
            <person name="Faulkner L."/>
            <person name="Frankish A."/>
            <person name="Frankland J.A."/>
            <person name="Garner P."/>
            <person name="Garnett J."/>
            <person name="Gribble S."/>
            <person name="Griffiths C."/>
            <person name="Grocock R."/>
            <person name="Gustafson E."/>
            <person name="Hammond S."/>
            <person name="Harley J.L."/>
            <person name="Hart E."/>
            <person name="Heath P.D."/>
            <person name="Ho T.P."/>
            <person name="Hopkins B."/>
            <person name="Horne J."/>
            <person name="Howden P.J."/>
            <person name="Huckle E."/>
            <person name="Hynds C."/>
            <person name="Johnson C."/>
            <person name="Johnson D."/>
            <person name="Kana A."/>
            <person name="Kay M."/>
            <person name="Kimberley A.M."/>
            <person name="Kershaw J.K."/>
            <person name="Kokkinaki M."/>
            <person name="Laird G.K."/>
            <person name="Lawlor S."/>
            <person name="Lee H.M."/>
            <person name="Leongamornlert D.A."/>
            <person name="Laird G."/>
            <person name="Lloyd C."/>
            <person name="Lloyd D.M."/>
            <person name="Loveland J."/>
            <person name="Lovell J."/>
            <person name="McLaren S."/>
            <person name="McLay K.E."/>
            <person name="McMurray A."/>
            <person name="Mashreghi-Mohammadi M."/>
            <person name="Matthews L."/>
            <person name="Milne S."/>
            <person name="Nickerson T."/>
            <person name="Nguyen M."/>
            <person name="Overton-Larty E."/>
            <person name="Palmer S.A."/>
            <person name="Pearce A.V."/>
            <person name="Peck A.I."/>
            <person name="Pelan S."/>
            <person name="Phillimore B."/>
            <person name="Porter K."/>
            <person name="Rice C.M."/>
            <person name="Rogosin A."/>
            <person name="Ross M.T."/>
            <person name="Sarafidou T."/>
            <person name="Sehra H.K."/>
            <person name="Shownkeen R."/>
            <person name="Skuce C.D."/>
            <person name="Smith M."/>
            <person name="Standring L."/>
            <person name="Sycamore N."/>
            <person name="Tester J."/>
            <person name="Thorpe A."/>
            <person name="Torcasso W."/>
            <person name="Tracey A."/>
            <person name="Tromans A."/>
            <person name="Tsolas J."/>
            <person name="Wall M."/>
            <person name="Walsh J."/>
            <person name="Wang H."/>
            <person name="Weinstock K."/>
            <person name="West A.P."/>
            <person name="Willey D.L."/>
            <person name="Whitehead S.L."/>
            <person name="Wilming L."/>
            <person name="Wray P.W."/>
            <person name="Young L."/>
            <person name="Chen Y."/>
            <person name="Lovering R.C."/>
            <person name="Moschonas N.K."/>
            <person name="Siebert R."/>
            <person name="Fechtel K."/>
            <person name="Bentley D."/>
            <person name="Durbin R."/>
            <person name="Hubbard T."/>
            <person name="Doucette-Stamm L."/>
            <person name="Beck S."/>
            <person name="Smith D.R."/>
            <person name="Rogers J."/>
        </authorList>
    </citation>
    <scope>NUCLEOTIDE SEQUENCE [LARGE SCALE GENOMIC DNA]</scope>
</reference>
<dbReference type="Ensembl" id="ENST00000464803.6">
    <property type="protein sequence ID" value="ENSP00000496531.1"/>
    <property type="gene ID" value="ENSG00000156515.25"/>
</dbReference>
<keyword evidence="3 4" id="KW-1267">Proteomics identification</keyword>
<reference evidence="1 2" key="3">
    <citation type="journal article" date="2004" name="Nature">
        <title>Finishing the euchromatic sequence of the human genome.</title>
        <authorList>
            <consortium name="International Human Genome Sequencing Consortium"/>
        </authorList>
    </citation>
    <scope>NUCLEOTIDE SEQUENCE [LARGE SCALE GENOMIC DNA]</scope>
</reference>
<dbReference type="VEuPathDB" id="HostDB:ENSG00000156515"/>
<reference evidence="1" key="4">
    <citation type="submission" date="2025-08" db="UniProtKB">
        <authorList>
            <consortium name="Ensembl"/>
        </authorList>
    </citation>
    <scope>IDENTIFICATION</scope>
</reference>
<accession>A0A2R8Y7T9</accession>
<dbReference type="GeneTree" id="ENSGT00950000182787"/>
<dbReference type="OrthoDB" id="419537at2759"/>
<protein>
    <submittedName>
        <fullName evidence="1">Hexokinase 1</fullName>
    </submittedName>
</protein>
<dbReference type="EMBL" id="AL672126">
    <property type="status" value="NOT_ANNOTATED_CDS"/>
    <property type="molecule type" value="Genomic_DNA"/>
</dbReference>
<dbReference type="MassIVE" id="A0A2R8Y7T9"/>
<evidence type="ECO:0000313" key="2">
    <source>
        <dbReference type="Proteomes" id="UP000005640"/>
    </source>
</evidence>
<dbReference type="Ensembl" id="ENST00000464803.6">
    <property type="protein sequence ID" value="ENSP00000496531.1"/>
    <property type="gene ID" value="ENSG00000156515.26"/>
</dbReference>
<organism evidence="1 2">
    <name type="scientific">Homo sapiens</name>
    <name type="common">Human</name>
    <dbReference type="NCBI Taxonomy" id="9606"/>
    <lineage>
        <taxon>Eukaryota</taxon>
        <taxon>Metazoa</taxon>
        <taxon>Chordata</taxon>
        <taxon>Craniata</taxon>
        <taxon>Vertebrata</taxon>
        <taxon>Euteleostomi</taxon>
        <taxon>Mammalia</taxon>
        <taxon>Eutheria</taxon>
        <taxon>Euarchontoglires</taxon>
        <taxon>Primates</taxon>
        <taxon>Haplorrhini</taxon>
        <taxon>Catarrhini</taxon>
        <taxon>Hominidae</taxon>
        <taxon>Homo</taxon>
    </lineage>
</organism>
<feature type="non-terminal residue" evidence="1">
    <location>
        <position position="59"/>
    </location>
</feature>
<dbReference type="Antibodypedia" id="2057">
    <property type="antibodies" value="873 antibodies from 43 providers"/>
</dbReference>
<keyword evidence="2" id="KW-1185">Reference proteome</keyword>
<dbReference type="ExpressionAtlas" id="A0A2R8Y7T9">
    <property type="expression patterns" value="baseline and differential"/>
</dbReference>
<evidence type="ECO:0007829" key="4">
    <source>
        <dbReference type="ProteomicsDB" id="A0A2R8Y7T9"/>
    </source>
</evidence>
<dbReference type="AlphaFoldDB" id="A0A2R8Y7T9"/>
<evidence type="ECO:0007829" key="3">
    <source>
        <dbReference type="PeptideAtlas" id="A0A2R8Y7T9"/>
    </source>
</evidence>